<dbReference type="GO" id="GO:0008312">
    <property type="term" value="F:7S RNA binding"/>
    <property type="evidence" value="ECO:0007669"/>
    <property type="project" value="UniProtKB-UniRule"/>
</dbReference>
<keyword evidence="5 7" id="KW-0733">Signal recognition particle</keyword>
<accession>A0A4T0NLC9</accession>
<feature type="compositionally biased region" description="Basic residues" evidence="8">
    <location>
        <begin position="128"/>
        <end position="140"/>
    </location>
</feature>
<feature type="region of interest" description="Disordered" evidence="8">
    <location>
        <begin position="118"/>
        <end position="155"/>
    </location>
</feature>
<dbReference type="GO" id="GO:0030942">
    <property type="term" value="F:endoplasmic reticulum signal peptide binding"/>
    <property type="evidence" value="ECO:0007669"/>
    <property type="project" value="UniProtKB-UniRule"/>
</dbReference>
<dbReference type="AlphaFoldDB" id="A0A4T0NLC9"/>
<comment type="similarity">
    <text evidence="2 7">Belongs to the SRP14 family.</text>
</comment>
<evidence type="ECO:0000256" key="8">
    <source>
        <dbReference type="SAM" id="MobiDB-lite"/>
    </source>
</evidence>
<evidence type="ECO:0000256" key="3">
    <source>
        <dbReference type="ARBA" id="ARBA00022490"/>
    </source>
</evidence>
<dbReference type="InterPro" id="IPR009018">
    <property type="entry name" value="Signal_recog_particle_SRP9/14"/>
</dbReference>
<organism evidence="9 10">
    <name type="scientific">Wallemia mellicola</name>
    <dbReference type="NCBI Taxonomy" id="1708541"/>
    <lineage>
        <taxon>Eukaryota</taxon>
        <taxon>Fungi</taxon>
        <taxon>Dikarya</taxon>
        <taxon>Basidiomycota</taxon>
        <taxon>Wallemiomycotina</taxon>
        <taxon>Wallemiomycetes</taxon>
        <taxon>Wallemiales</taxon>
        <taxon>Wallemiaceae</taxon>
        <taxon>Wallemia</taxon>
    </lineage>
</organism>
<evidence type="ECO:0000313" key="9">
    <source>
        <dbReference type="EMBL" id="TIB97851.1"/>
    </source>
</evidence>
<dbReference type="EMBL" id="SPRH01000043">
    <property type="protein sequence ID" value="TIB97851.1"/>
    <property type="molecule type" value="Genomic_DNA"/>
</dbReference>
<dbReference type="GO" id="GO:0006614">
    <property type="term" value="P:SRP-dependent cotranslational protein targeting to membrane"/>
    <property type="evidence" value="ECO:0007669"/>
    <property type="project" value="UniProtKB-UniRule"/>
</dbReference>
<protein>
    <recommendedName>
        <fullName evidence="7">Signal recognition particle subunit SRP14</fullName>
    </recommendedName>
    <alternativeName>
        <fullName evidence="7">Signal recognition particle 14 kDa protein</fullName>
    </alternativeName>
</protein>
<gene>
    <name evidence="9" type="ORF">E3Q17_03237</name>
</gene>
<dbReference type="Gene3D" id="3.30.720.10">
    <property type="entry name" value="Signal recognition particle alu RNA binding heterodimer, srp9/1"/>
    <property type="match status" value="1"/>
</dbReference>
<comment type="caution">
    <text evidence="9">The sequence shown here is derived from an EMBL/GenBank/DDBJ whole genome shotgun (WGS) entry which is preliminary data.</text>
</comment>
<dbReference type="Pfam" id="PF02290">
    <property type="entry name" value="SRP14"/>
    <property type="match status" value="1"/>
</dbReference>
<evidence type="ECO:0000256" key="1">
    <source>
        <dbReference type="ARBA" id="ARBA00004496"/>
    </source>
</evidence>
<keyword evidence="4 7" id="KW-0694">RNA-binding</keyword>
<dbReference type="PANTHER" id="PTHR12013">
    <property type="entry name" value="SIGNAL RECOGNITION PARTICLE 14 KD PROTEIN"/>
    <property type="match status" value="1"/>
</dbReference>
<dbReference type="Proteomes" id="UP000307169">
    <property type="component" value="Unassembled WGS sequence"/>
</dbReference>
<evidence type="ECO:0000256" key="7">
    <source>
        <dbReference type="RuleBase" id="RU368100"/>
    </source>
</evidence>
<dbReference type="InterPro" id="IPR003210">
    <property type="entry name" value="Signal_recog_particle_SRP14"/>
</dbReference>
<evidence type="ECO:0000256" key="2">
    <source>
        <dbReference type="ARBA" id="ARBA00010349"/>
    </source>
</evidence>
<name>A0A4T0NLC9_9BASI</name>
<evidence type="ECO:0000256" key="4">
    <source>
        <dbReference type="ARBA" id="ARBA00022884"/>
    </source>
</evidence>
<comment type="function">
    <text evidence="7">Component of the signal recognition particle (SRP) complex, a ribonucleoprotein complex that mediates the cotranslational targeting of secretory and membrane proteins to the endoplasmic reticulum (ER).</text>
</comment>
<dbReference type="SUPFAM" id="SSF54762">
    <property type="entry name" value="Signal recognition particle alu RNA binding heterodimer, SRP9/14"/>
    <property type="match status" value="1"/>
</dbReference>
<comment type="subcellular location">
    <subcellularLocation>
        <location evidence="1 7">Cytoplasm</location>
    </subcellularLocation>
</comment>
<comment type="subunit">
    <text evidence="7">Component of a fungal signal recognition particle (SRP) complex that consists of a 7SL RNA molecule (scR1) and at least six protein subunits: SRP72, SRP68, SRP54, SEC65, SRP21 and SRP14.</text>
</comment>
<reference evidence="9 10" key="1">
    <citation type="submission" date="2019-03" db="EMBL/GenBank/DDBJ databases">
        <title>Sequencing 25 genomes of Wallemia mellicola.</title>
        <authorList>
            <person name="Gostincar C."/>
        </authorList>
    </citation>
    <scope>NUCLEOTIDE SEQUENCE [LARGE SCALE GENOMIC DNA]</scope>
    <source>
        <strain evidence="9 10">EXF-1262</strain>
    </source>
</reference>
<proteinExistence type="inferred from homology"/>
<evidence type="ECO:0000256" key="6">
    <source>
        <dbReference type="ARBA" id="ARBA00023274"/>
    </source>
</evidence>
<keyword evidence="3 7" id="KW-0963">Cytoplasm</keyword>
<keyword evidence="6 7" id="KW-0687">Ribonucleoprotein</keyword>
<sequence>MAPHVTPEEFIKDLTELFRLASDSGTVFLTQKRYDYNENADSNMNNTADSQYDVLLRASAQVGDKQHKTATRIASTQLDSFIGQYNSLLHQSLQAKMRKRDRKREKRKADIAAIRKRKLETPTDIPKTKRGAGRRKFQRKVKAEQKRVQALNKTL</sequence>
<dbReference type="GO" id="GO:0005786">
    <property type="term" value="C:signal recognition particle, endoplasmic reticulum targeting"/>
    <property type="evidence" value="ECO:0007669"/>
    <property type="project" value="UniProtKB-UniRule"/>
</dbReference>
<evidence type="ECO:0000313" key="10">
    <source>
        <dbReference type="Proteomes" id="UP000307169"/>
    </source>
</evidence>
<evidence type="ECO:0000256" key="5">
    <source>
        <dbReference type="ARBA" id="ARBA00023135"/>
    </source>
</evidence>